<evidence type="ECO:0000313" key="2">
    <source>
        <dbReference type="EMBL" id="KAF3961459.1"/>
    </source>
</evidence>
<gene>
    <name evidence="2" type="ORF">CMV_013921</name>
</gene>
<feature type="transmembrane region" description="Helical" evidence="1">
    <location>
        <begin position="20"/>
        <end position="41"/>
    </location>
</feature>
<keyword evidence="1" id="KW-0812">Transmembrane</keyword>
<protein>
    <submittedName>
        <fullName evidence="2">Uncharacterized protein</fullName>
    </submittedName>
</protein>
<dbReference type="AlphaFoldDB" id="A0A8J4RC76"/>
<keyword evidence="3" id="KW-1185">Reference proteome</keyword>
<name>A0A8J4RC76_9ROSI</name>
<reference evidence="2" key="1">
    <citation type="submission" date="2020-03" db="EMBL/GenBank/DDBJ databases">
        <title>Castanea mollissima Vanexum genome sequencing.</title>
        <authorList>
            <person name="Staton M."/>
        </authorList>
    </citation>
    <scope>NUCLEOTIDE SEQUENCE</scope>
    <source>
        <tissue evidence="2">Leaf</tissue>
    </source>
</reference>
<keyword evidence="1" id="KW-0472">Membrane</keyword>
<dbReference type="Proteomes" id="UP000737018">
    <property type="component" value="Unassembled WGS sequence"/>
</dbReference>
<accession>A0A8J4RC76</accession>
<evidence type="ECO:0000313" key="3">
    <source>
        <dbReference type="Proteomes" id="UP000737018"/>
    </source>
</evidence>
<organism evidence="2 3">
    <name type="scientific">Castanea mollissima</name>
    <name type="common">Chinese chestnut</name>
    <dbReference type="NCBI Taxonomy" id="60419"/>
    <lineage>
        <taxon>Eukaryota</taxon>
        <taxon>Viridiplantae</taxon>
        <taxon>Streptophyta</taxon>
        <taxon>Embryophyta</taxon>
        <taxon>Tracheophyta</taxon>
        <taxon>Spermatophyta</taxon>
        <taxon>Magnoliopsida</taxon>
        <taxon>eudicotyledons</taxon>
        <taxon>Gunneridae</taxon>
        <taxon>Pentapetalae</taxon>
        <taxon>rosids</taxon>
        <taxon>fabids</taxon>
        <taxon>Fagales</taxon>
        <taxon>Fagaceae</taxon>
        <taxon>Castanea</taxon>
    </lineage>
</organism>
<evidence type="ECO:0000256" key="1">
    <source>
        <dbReference type="SAM" id="Phobius"/>
    </source>
</evidence>
<keyword evidence="1" id="KW-1133">Transmembrane helix</keyword>
<dbReference type="EMBL" id="JRKL02001896">
    <property type="protein sequence ID" value="KAF3961459.1"/>
    <property type="molecule type" value="Genomic_DNA"/>
</dbReference>
<proteinExistence type="predicted"/>
<dbReference type="OrthoDB" id="185373at2759"/>
<comment type="caution">
    <text evidence="2">The sequence shown here is derived from an EMBL/GenBank/DDBJ whole genome shotgun (WGS) entry which is preliminary data.</text>
</comment>
<sequence length="73" mass="7770">MHSATLTASPKLSTAFFSSYLFIVSPTSLLAMFLLPVALVVGKGEFPIIPSAMIRDFTGHPPDTPTGRATFSL</sequence>